<dbReference type="AlphaFoldDB" id="A0A1X0RMD2"/>
<feature type="non-terminal residue" evidence="1">
    <location>
        <position position="1"/>
    </location>
</feature>
<name>A0A1X0RMD2_RHIZD</name>
<proteinExistence type="predicted"/>
<dbReference type="Proteomes" id="UP000242381">
    <property type="component" value="Unassembled WGS sequence"/>
</dbReference>
<sequence>LGWLPGYKAIHCLRRPSRLFTKQHTIYCLDMHCRLQIPETKADPLPFLLNKFPTHKLRF</sequence>
<protein>
    <submittedName>
        <fullName evidence="1">Uncharacterized protein</fullName>
    </submittedName>
</protein>
<evidence type="ECO:0000313" key="1">
    <source>
        <dbReference type="EMBL" id="ORE13166.1"/>
    </source>
</evidence>
<organism evidence="1 2">
    <name type="scientific">Rhizopus microsporus</name>
    <dbReference type="NCBI Taxonomy" id="58291"/>
    <lineage>
        <taxon>Eukaryota</taxon>
        <taxon>Fungi</taxon>
        <taxon>Fungi incertae sedis</taxon>
        <taxon>Mucoromycota</taxon>
        <taxon>Mucoromycotina</taxon>
        <taxon>Mucoromycetes</taxon>
        <taxon>Mucorales</taxon>
        <taxon>Mucorineae</taxon>
        <taxon>Rhizopodaceae</taxon>
        <taxon>Rhizopus</taxon>
    </lineage>
</organism>
<accession>A0A1X0RMD2</accession>
<dbReference type="EMBL" id="KV921561">
    <property type="protein sequence ID" value="ORE13166.1"/>
    <property type="molecule type" value="Genomic_DNA"/>
</dbReference>
<reference evidence="1 2" key="1">
    <citation type="journal article" date="2016" name="Proc. Natl. Acad. Sci. U.S.A.">
        <title>Lipid metabolic changes in an early divergent fungus govern the establishment of a mutualistic symbiosis with endobacteria.</title>
        <authorList>
            <person name="Lastovetsky O.A."/>
            <person name="Gaspar M.L."/>
            <person name="Mondo S.J."/>
            <person name="LaButti K.M."/>
            <person name="Sandor L."/>
            <person name="Grigoriev I.V."/>
            <person name="Henry S.A."/>
            <person name="Pawlowska T.E."/>
        </authorList>
    </citation>
    <scope>NUCLEOTIDE SEQUENCE [LARGE SCALE GENOMIC DNA]</scope>
    <source>
        <strain evidence="1 2">ATCC 11559</strain>
    </source>
</reference>
<evidence type="ECO:0000313" key="2">
    <source>
        <dbReference type="Proteomes" id="UP000242381"/>
    </source>
</evidence>
<gene>
    <name evidence="1" type="ORF">BCV71DRAFT_189698</name>
</gene>